<sequence>MRCKGLKLGVSLALLYSPLVLADCPKRTVLVPRNKKFHELCGADPDHPENSVITQPCFKLENGNLHDITLGSAEQNMDSEPPESFLIVKDGDLTDFTPLNSDLWMSINWVGTGVQLGYSGIVGGCHLVWLLYQPTHNMKLIIKDQDGKEIAMDHTTKGDQKPGRVCSRWIRLSLEKI</sequence>
<evidence type="ECO:0000256" key="1">
    <source>
        <dbReference type="SAM" id="SignalP"/>
    </source>
</evidence>
<dbReference type="AlphaFoldDB" id="A0A5C3EA61"/>
<feature type="signal peptide" evidence="1">
    <location>
        <begin position="1"/>
        <end position="22"/>
    </location>
</feature>
<reference evidence="2 3" key="1">
    <citation type="submission" date="2018-03" db="EMBL/GenBank/DDBJ databases">
        <authorList>
            <person name="Guldener U."/>
        </authorList>
    </citation>
    <scope>NUCLEOTIDE SEQUENCE [LARGE SCALE GENOMIC DNA]</scope>
    <source>
        <strain evidence="2 3">NBRC100155</strain>
    </source>
</reference>
<evidence type="ECO:0008006" key="4">
    <source>
        <dbReference type="Google" id="ProtNLM"/>
    </source>
</evidence>
<name>A0A5C3EA61_9BASI</name>
<protein>
    <recommendedName>
        <fullName evidence="4">Mig1 protein</fullName>
    </recommendedName>
</protein>
<keyword evidence="3" id="KW-1185">Reference proteome</keyword>
<feature type="chain" id="PRO_5022995196" description="Mig1 protein" evidence="1">
    <location>
        <begin position="23"/>
        <end position="177"/>
    </location>
</feature>
<gene>
    <name evidence="2" type="ORF">UTRI_03995</name>
</gene>
<proteinExistence type="predicted"/>
<evidence type="ECO:0000313" key="2">
    <source>
        <dbReference type="EMBL" id="SPO26406.1"/>
    </source>
</evidence>
<dbReference type="Proteomes" id="UP000324022">
    <property type="component" value="Unassembled WGS sequence"/>
</dbReference>
<keyword evidence="1" id="KW-0732">Signal</keyword>
<dbReference type="EMBL" id="OOIN01000014">
    <property type="protein sequence ID" value="SPO26406.1"/>
    <property type="molecule type" value="Genomic_DNA"/>
</dbReference>
<organism evidence="2 3">
    <name type="scientific">Ustilago trichophora</name>
    <dbReference type="NCBI Taxonomy" id="86804"/>
    <lineage>
        <taxon>Eukaryota</taxon>
        <taxon>Fungi</taxon>
        <taxon>Dikarya</taxon>
        <taxon>Basidiomycota</taxon>
        <taxon>Ustilaginomycotina</taxon>
        <taxon>Ustilaginomycetes</taxon>
        <taxon>Ustilaginales</taxon>
        <taxon>Ustilaginaceae</taxon>
        <taxon>Ustilago</taxon>
    </lineage>
</organism>
<evidence type="ECO:0000313" key="3">
    <source>
        <dbReference type="Proteomes" id="UP000324022"/>
    </source>
</evidence>
<accession>A0A5C3EA61</accession>